<dbReference type="InterPro" id="IPR000727">
    <property type="entry name" value="T_SNARE_dom"/>
</dbReference>
<keyword evidence="2" id="KW-1133">Transmembrane helix</keyword>
<keyword evidence="2" id="KW-0472">Membrane</keyword>
<evidence type="ECO:0000313" key="6">
    <source>
        <dbReference type="Proteomes" id="UP000332933"/>
    </source>
</evidence>
<gene>
    <name evidence="5" type="primary">Aste57867_1248</name>
    <name evidence="4" type="ORF">As57867_001247</name>
    <name evidence="5" type="ORF">ASTE57867_1248</name>
</gene>
<dbReference type="GO" id="GO:0031201">
    <property type="term" value="C:SNARE complex"/>
    <property type="evidence" value="ECO:0007669"/>
    <property type="project" value="TreeGrafter"/>
</dbReference>
<keyword evidence="6" id="KW-1185">Reference proteome</keyword>
<reference evidence="4" key="2">
    <citation type="submission" date="2019-06" db="EMBL/GenBank/DDBJ databases">
        <title>Genomics analysis of Aphanomyces spp. identifies a new class of oomycete effector associated with host adaptation.</title>
        <authorList>
            <person name="Gaulin E."/>
        </authorList>
    </citation>
    <scope>NUCLEOTIDE SEQUENCE</scope>
    <source>
        <strain evidence="4">CBS 578.67</strain>
    </source>
</reference>
<reference evidence="5 6" key="1">
    <citation type="submission" date="2019-03" db="EMBL/GenBank/DDBJ databases">
        <authorList>
            <person name="Gaulin E."/>
            <person name="Dumas B."/>
        </authorList>
    </citation>
    <scope>NUCLEOTIDE SEQUENCE [LARGE SCALE GENOMIC DNA]</scope>
    <source>
        <strain evidence="5">CBS 568.67</strain>
    </source>
</reference>
<dbReference type="PROSITE" id="PS50192">
    <property type="entry name" value="T_SNARE"/>
    <property type="match status" value="1"/>
</dbReference>
<dbReference type="PANTHER" id="PTHR19957:SF38">
    <property type="entry name" value="LD27581P"/>
    <property type="match status" value="1"/>
</dbReference>
<dbReference type="GO" id="GO:0005484">
    <property type="term" value="F:SNAP receptor activity"/>
    <property type="evidence" value="ECO:0007669"/>
    <property type="project" value="TreeGrafter"/>
</dbReference>
<dbReference type="OrthoDB" id="364348at2759"/>
<sequence>MRDQYDSLESPKAGIMASDKYDKIVGEVSKALGQLNSTVRAIDQKVSLFGTSLDSASSHDKLLELLDKGDKLIGKVEKRIKLVTDDLRGQSGAVAKARSTTLKKLSADFKTQLDLYKFSSENAKHVPALSAAPMPAAHAQPHMQGNNAFNNYHNADQIFAQAQVTRYDEDDAMRREEDIVHINHQLREINAAYKEVDGLVTDQHEVVVQIGDHVDDAQENAHKALEQVQEADTKRGYCACGKKMRYVYIGGAVIMLLILIGVILALTKKSS</sequence>
<dbReference type="GO" id="GO:0048278">
    <property type="term" value="P:vesicle docking"/>
    <property type="evidence" value="ECO:0007669"/>
    <property type="project" value="TreeGrafter"/>
</dbReference>
<dbReference type="Pfam" id="PF14523">
    <property type="entry name" value="Syntaxin_2"/>
    <property type="match status" value="1"/>
</dbReference>
<dbReference type="GO" id="GO:0000149">
    <property type="term" value="F:SNARE binding"/>
    <property type="evidence" value="ECO:0007669"/>
    <property type="project" value="TreeGrafter"/>
</dbReference>
<dbReference type="InterPro" id="IPR010989">
    <property type="entry name" value="SNARE"/>
</dbReference>
<proteinExistence type="inferred from homology"/>
<accession>A0A485K7E8</accession>
<dbReference type="Proteomes" id="UP000332933">
    <property type="component" value="Unassembled WGS sequence"/>
</dbReference>
<protein>
    <submittedName>
        <fullName evidence="5">Aste57867_1248 protein</fullName>
    </submittedName>
</protein>
<feature type="transmembrane region" description="Helical" evidence="2">
    <location>
        <begin position="246"/>
        <end position="266"/>
    </location>
</feature>
<evidence type="ECO:0000259" key="3">
    <source>
        <dbReference type="PROSITE" id="PS50192"/>
    </source>
</evidence>
<name>A0A485K7E8_9STRA</name>
<dbReference type="EMBL" id="CAADRA010000089">
    <property type="protein sequence ID" value="VFT78467.1"/>
    <property type="molecule type" value="Genomic_DNA"/>
</dbReference>
<dbReference type="GO" id="GO:0006886">
    <property type="term" value="P:intracellular protein transport"/>
    <property type="evidence" value="ECO:0007669"/>
    <property type="project" value="TreeGrafter"/>
</dbReference>
<feature type="domain" description="T-SNARE coiled-coil homology" evidence="3">
    <location>
        <begin position="169"/>
        <end position="231"/>
    </location>
</feature>
<dbReference type="InterPro" id="IPR045242">
    <property type="entry name" value="Syntaxin"/>
</dbReference>
<dbReference type="Gene3D" id="1.20.58.70">
    <property type="match status" value="1"/>
</dbReference>
<organism evidence="5 6">
    <name type="scientific">Aphanomyces stellatus</name>
    <dbReference type="NCBI Taxonomy" id="120398"/>
    <lineage>
        <taxon>Eukaryota</taxon>
        <taxon>Sar</taxon>
        <taxon>Stramenopiles</taxon>
        <taxon>Oomycota</taxon>
        <taxon>Saprolegniomycetes</taxon>
        <taxon>Saprolegniales</taxon>
        <taxon>Verrucalvaceae</taxon>
        <taxon>Aphanomyces</taxon>
    </lineage>
</organism>
<dbReference type="InterPro" id="IPR006011">
    <property type="entry name" value="Syntaxin_N"/>
</dbReference>
<comment type="similarity">
    <text evidence="1">Belongs to the syntaxin family.</text>
</comment>
<evidence type="ECO:0000313" key="5">
    <source>
        <dbReference type="EMBL" id="VFT78467.1"/>
    </source>
</evidence>
<dbReference type="GO" id="GO:0012505">
    <property type="term" value="C:endomembrane system"/>
    <property type="evidence" value="ECO:0007669"/>
    <property type="project" value="TreeGrafter"/>
</dbReference>
<evidence type="ECO:0000256" key="2">
    <source>
        <dbReference type="SAM" id="Phobius"/>
    </source>
</evidence>
<dbReference type="PANTHER" id="PTHR19957">
    <property type="entry name" value="SYNTAXIN"/>
    <property type="match status" value="1"/>
</dbReference>
<evidence type="ECO:0000256" key="1">
    <source>
        <dbReference type="ARBA" id="ARBA00009063"/>
    </source>
</evidence>
<dbReference type="Gene3D" id="1.20.5.110">
    <property type="match status" value="1"/>
</dbReference>
<dbReference type="EMBL" id="VJMH01000089">
    <property type="protein sequence ID" value="KAF0719158.1"/>
    <property type="molecule type" value="Genomic_DNA"/>
</dbReference>
<evidence type="ECO:0000313" key="4">
    <source>
        <dbReference type="EMBL" id="KAF0719158.1"/>
    </source>
</evidence>
<keyword evidence="2" id="KW-0812">Transmembrane</keyword>
<dbReference type="AlphaFoldDB" id="A0A485K7E8"/>
<dbReference type="GO" id="GO:0006906">
    <property type="term" value="P:vesicle fusion"/>
    <property type="evidence" value="ECO:0007669"/>
    <property type="project" value="TreeGrafter"/>
</dbReference>
<dbReference type="SUPFAM" id="SSF47661">
    <property type="entry name" value="t-snare proteins"/>
    <property type="match status" value="1"/>
</dbReference>